<organism evidence="1 2">
    <name type="scientific">Cuscuta europaea</name>
    <name type="common">European dodder</name>
    <dbReference type="NCBI Taxonomy" id="41803"/>
    <lineage>
        <taxon>Eukaryota</taxon>
        <taxon>Viridiplantae</taxon>
        <taxon>Streptophyta</taxon>
        <taxon>Embryophyta</taxon>
        <taxon>Tracheophyta</taxon>
        <taxon>Spermatophyta</taxon>
        <taxon>Magnoliopsida</taxon>
        <taxon>eudicotyledons</taxon>
        <taxon>Gunneridae</taxon>
        <taxon>Pentapetalae</taxon>
        <taxon>asterids</taxon>
        <taxon>lamiids</taxon>
        <taxon>Solanales</taxon>
        <taxon>Convolvulaceae</taxon>
        <taxon>Cuscuteae</taxon>
        <taxon>Cuscuta</taxon>
        <taxon>Cuscuta subgen. Cuscuta</taxon>
    </lineage>
</organism>
<comment type="caution">
    <text evidence="1">The sequence shown here is derived from an EMBL/GenBank/DDBJ whole genome shotgun (WGS) entry which is preliminary data.</text>
</comment>
<proteinExistence type="predicted"/>
<keyword evidence="2" id="KW-1185">Reference proteome</keyword>
<gene>
    <name evidence="1" type="ORF">CEURO_LOCUS10773</name>
</gene>
<dbReference type="Proteomes" id="UP001152484">
    <property type="component" value="Unassembled WGS sequence"/>
</dbReference>
<name>A0A9P0Z4Q7_CUSEU</name>
<evidence type="ECO:0000313" key="2">
    <source>
        <dbReference type="Proteomes" id="UP001152484"/>
    </source>
</evidence>
<protein>
    <submittedName>
        <fullName evidence="1">Uncharacterized protein</fullName>
    </submittedName>
</protein>
<reference evidence="1" key="1">
    <citation type="submission" date="2022-07" db="EMBL/GenBank/DDBJ databases">
        <authorList>
            <person name="Macas J."/>
            <person name="Novak P."/>
            <person name="Neumann P."/>
        </authorList>
    </citation>
    <scope>NUCLEOTIDE SEQUENCE</scope>
</reference>
<dbReference type="EMBL" id="CAMAPE010000020">
    <property type="protein sequence ID" value="CAH9089201.1"/>
    <property type="molecule type" value="Genomic_DNA"/>
</dbReference>
<evidence type="ECO:0000313" key="1">
    <source>
        <dbReference type="EMBL" id="CAH9089201.1"/>
    </source>
</evidence>
<accession>A0A9P0Z4Q7</accession>
<sequence length="14" mass="1647">MKECILKNKEAVKL</sequence>
<feature type="non-terminal residue" evidence="1">
    <location>
        <position position="14"/>
    </location>
</feature>